<evidence type="ECO:0000313" key="5">
    <source>
        <dbReference type="Proteomes" id="UP001631993"/>
    </source>
</evidence>
<dbReference type="InterPro" id="IPR003735">
    <property type="entry name" value="Metal_Tscrpt_repr"/>
</dbReference>
<dbReference type="EMBL" id="JBJVNE010000011">
    <property type="protein sequence ID" value="MFM9648905.1"/>
    <property type="molecule type" value="Genomic_DNA"/>
</dbReference>
<dbReference type="PANTHER" id="PTHR33677:SF3">
    <property type="entry name" value="COPPER-SENSING TRANSCRIPTIONAL REPRESSOR RICR"/>
    <property type="match status" value="1"/>
</dbReference>
<dbReference type="InterPro" id="IPR038390">
    <property type="entry name" value="Metal_Tscrpt_repr_sf"/>
</dbReference>
<proteinExistence type="inferred from homology"/>
<protein>
    <submittedName>
        <fullName evidence="4">Metal-sensitive transcriptional regulator</fullName>
    </submittedName>
</protein>
<gene>
    <name evidence="4" type="ORF">ACKI1S_22455</name>
</gene>
<dbReference type="Proteomes" id="UP001631993">
    <property type="component" value="Unassembled WGS sequence"/>
</dbReference>
<evidence type="ECO:0000313" key="4">
    <source>
        <dbReference type="EMBL" id="MFM9648905.1"/>
    </source>
</evidence>
<reference evidence="4 5" key="1">
    <citation type="submission" date="2024-12" db="EMBL/GenBank/DDBJ databases">
        <title>Forecasting of Potato common scab and diversities of Pathogenic streptomyces spp. in china.</title>
        <authorList>
            <person name="Handique U."/>
            <person name="Wu J."/>
        </authorList>
    </citation>
    <scope>NUCLEOTIDE SEQUENCE [LARGE SCALE GENOMIC DNA]</scope>
    <source>
        <strain evidence="4 5">ZRIMU1585</strain>
    </source>
</reference>
<comment type="caution">
    <text evidence="4">The sequence shown here is derived from an EMBL/GenBank/DDBJ whole genome shotgun (WGS) entry which is preliminary data.</text>
</comment>
<feature type="compositionally biased region" description="Basic and acidic residues" evidence="3">
    <location>
        <begin position="1"/>
        <end position="10"/>
    </location>
</feature>
<dbReference type="PANTHER" id="PTHR33677">
    <property type="entry name" value="TRANSCRIPTIONAL REPRESSOR FRMR-RELATED"/>
    <property type="match status" value="1"/>
</dbReference>
<feature type="region of interest" description="Disordered" evidence="3">
    <location>
        <begin position="1"/>
        <end position="30"/>
    </location>
</feature>
<accession>A0ABW9IK96</accession>
<sequence length="111" mass="12209">MTTISDHAHTADPVSSAAPRGYASHKDDRLSRLHKAEGQVRGITRMVGEDRYCIDILTQISAVTRALQEVALGLLDDHVRHCVHSAVRTDEAEGDAKLGELTLALRRTLRL</sequence>
<keyword evidence="5" id="KW-1185">Reference proteome</keyword>
<dbReference type="CDD" id="cd10148">
    <property type="entry name" value="CsoR-like_DUF156"/>
    <property type="match status" value="1"/>
</dbReference>
<evidence type="ECO:0000256" key="3">
    <source>
        <dbReference type="SAM" id="MobiDB-lite"/>
    </source>
</evidence>
<evidence type="ECO:0000256" key="2">
    <source>
        <dbReference type="ARBA" id="ARBA00023008"/>
    </source>
</evidence>
<dbReference type="Pfam" id="PF02583">
    <property type="entry name" value="Trns_repr_metal"/>
    <property type="match status" value="1"/>
</dbReference>
<evidence type="ECO:0000256" key="1">
    <source>
        <dbReference type="ARBA" id="ARBA00005428"/>
    </source>
</evidence>
<dbReference type="RefSeq" id="WP_369280586.1">
    <property type="nucleotide sequence ID" value="NZ_JBJVMW010000025.1"/>
</dbReference>
<keyword evidence="2" id="KW-0186">Copper</keyword>
<comment type="similarity">
    <text evidence="1">Belongs to the CsoR family.</text>
</comment>
<organism evidence="4 5">
    <name type="scientific">Streptomyces galilaeus</name>
    <dbReference type="NCBI Taxonomy" id="33899"/>
    <lineage>
        <taxon>Bacteria</taxon>
        <taxon>Bacillati</taxon>
        <taxon>Actinomycetota</taxon>
        <taxon>Actinomycetes</taxon>
        <taxon>Kitasatosporales</taxon>
        <taxon>Streptomycetaceae</taxon>
        <taxon>Streptomyces</taxon>
    </lineage>
</organism>
<dbReference type="Gene3D" id="1.20.58.1000">
    <property type="entry name" value="Metal-sensitive repressor, helix protomer"/>
    <property type="match status" value="1"/>
</dbReference>
<name>A0ABW9IK96_STRGJ</name>